<dbReference type="EMBL" id="DUJU01000185">
    <property type="protein sequence ID" value="HIH95569.1"/>
    <property type="molecule type" value="Genomic_DNA"/>
</dbReference>
<reference evidence="4" key="1">
    <citation type="journal article" date="2020" name="bioRxiv">
        <title>A rank-normalized archaeal taxonomy based on genome phylogeny resolves widespread incomplete and uneven classifications.</title>
        <authorList>
            <person name="Rinke C."/>
            <person name="Chuvochina M."/>
            <person name="Mussig A.J."/>
            <person name="Chaumeil P.-A."/>
            <person name="Waite D.W."/>
            <person name="Whitman W.B."/>
            <person name="Parks D.H."/>
            <person name="Hugenholtz P."/>
        </authorList>
    </citation>
    <scope>NUCLEOTIDE SEQUENCE</scope>
    <source>
        <strain evidence="4">UBA8876</strain>
    </source>
</reference>
<comment type="similarity">
    <text evidence="1">Belongs to the IMPACT family.</text>
</comment>
<dbReference type="Pfam" id="PF01205">
    <property type="entry name" value="Impact_N"/>
    <property type="match status" value="1"/>
</dbReference>
<dbReference type="InterPro" id="IPR001498">
    <property type="entry name" value="Impact_N"/>
</dbReference>
<dbReference type="InterPro" id="IPR036956">
    <property type="entry name" value="Impact_N_sf"/>
</dbReference>
<evidence type="ECO:0000259" key="3">
    <source>
        <dbReference type="Pfam" id="PF09186"/>
    </source>
</evidence>
<sequence>MRSSGRARREFKNSIFIGYARHVENENEAKAFIKEIKELHADANHNVSAYIVKEGSSFALRYDDNGEPAGSSGKPVFKVLESKGLYNAAVVVTRYFGGIKLGFGGLSRAYRETAISAIEEAGTVEVFEEVRLRMRFGYPEIQKLKNLIEKYGRVEEEKYSDAVEFIFLVKKSFEEQFLEKLAKLTRNEVELERL</sequence>
<gene>
    <name evidence="4" type="ORF">HA338_16685</name>
</gene>
<dbReference type="SUPFAM" id="SSF54980">
    <property type="entry name" value="EF-G C-terminal domain-like"/>
    <property type="match status" value="1"/>
</dbReference>
<dbReference type="InterPro" id="IPR015269">
    <property type="entry name" value="UPF0029_Impact_C"/>
</dbReference>
<protein>
    <submittedName>
        <fullName evidence="4">YigZ family protein</fullName>
    </submittedName>
</protein>
<dbReference type="InterPro" id="IPR035647">
    <property type="entry name" value="EFG_III/V"/>
</dbReference>
<dbReference type="PANTHER" id="PTHR16301">
    <property type="entry name" value="IMPACT-RELATED"/>
    <property type="match status" value="1"/>
</dbReference>
<organism evidence="4 5">
    <name type="scientific">Methanosarcina acetivorans</name>
    <dbReference type="NCBI Taxonomy" id="2214"/>
    <lineage>
        <taxon>Archaea</taxon>
        <taxon>Methanobacteriati</taxon>
        <taxon>Methanobacteriota</taxon>
        <taxon>Stenosarchaea group</taxon>
        <taxon>Methanomicrobia</taxon>
        <taxon>Methanosarcinales</taxon>
        <taxon>Methanosarcinaceae</taxon>
        <taxon>Methanosarcina</taxon>
    </lineage>
</organism>
<dbReference type="Gene3D" id="3.30.230.30">
    <property type="entry name" value="Impact, N-terminal domain"/>
    <property type="match status" value="1"/>
</dbReference>
<dbReference type="PANTHER" id="PTHR16301:SF20">
    <property type="entry name" value="IMPACT FAMILY MEMBER YIGZ"/>
    <property type="match status" value="1"/>
</dbReference>
<evidence type="ECO:0000259" key="2">
    <source>
        <dbReference type="Pfam" id="PF01205"/>
    </source>
</evidence>
<comment type="caution">
    <text evidence="4">The sequence shown here is derived from an EMBL/GenBank/DDBJ whole genome shotgun (WGS) entry which is preliminary data.</text>
</comment>
<dbReference type="Pfam" id="PF09186">
    <property type="entry name" value="DUF1949"/>
    <property type="match status" value="1"/>
</dbReference>
<evidence type="ECO:0000256" key="1">
    <source>
        <dbReference type="ARBA" id="ARBA00007665"/>
    </source>
</evidence>
<dbReference type="InterPro" id="IPR023582">
    <property type="entry name" value="Impact"/>
</dbReference>
<dbReference type="Gene3D" id="3.30.70.240">
    <property type="match status" value="1"/>
</dbReference>
<dbReference type="GeneID" id="1472676"/>
<name>A0A832W8J5_9EURY</name>
<evidence type="ECO:0000313" key="5">
    <source>
        <dbReference type="Proteomes" id="UP000600774"/>
    </source>
</evidence>
<accession>A0A832W8J5</accession>
<dbReference type="AlphaFoldDB" id="A0A832W8J5"/>
<dbReference type="SUPFAM" id="SSF54211">
    <property type="entry name" value="Ribosomal protein S5 domain 2-like"/>
    <property type="match status" value="1"/>
</dbReference>
<dbReference type="Proteomes" id="UP000600774">
    <property type="component" value="Unassembled WGS sequence"/>
</dbReference>
<evidence type="ECO:0000313" key="4">
    <source>
        <dbReference type="EMBL" id="HIH95569.1"/>
    </source>
</evidence>
<proteinExistence type="inferred from homology"/>
<dbReference type="GO" id="GO:0006446">
    <property type="term" value="P:regulation of translational initiation"/>
    <property type="evidence" value="ECO:0007669"/>
    <property type="project" value="TreeGrafter"/>
</dbReference>
<feature type="domain" description="Impact N-terminal" evidence="2">
    <location>
        <begin position="12"/>
        <end position="117"/>
    </location>
</feature>
<dbReference type="GO" id="GO:0005737">
    <property type="term" value="C:cytoplasm"/>
    <property type="evidence" value="ECO:0007669"/>
    <property type="project" value="TreeGrafter"/>
</dbReference>
<dbReference type="RefSeq" id="WP_048064965.1">
    <property type="nucleotide sequence ID" value="NZ_DUJU01000185.1"/>
</dbReference>
<dbReference type="InterPro" id="IPR020568">
    <property type="entry name" value="Ribosomal_Su5_D2-typ_SF"/>
</dbReference>
<feature type="domain" description="UPF0029" evidence="3">
    <location>
        <begin position="135"/>
        <end position="187"/>
    </location>
</feature>